<keyword evidence="1" id="KW-0808">Transferase</keyword>
<evidence type="ECO:0000256" key="2">
    <source>
        <dbReference type="ARBA" id="ARBA00022777"/>
    </source>
</evidence>
<sequence>MSAPDADRSAAALAMLTGDLYMAPDLDTLLEQTLRFVSVAITCDCAAIVLWPGHGVERWRVTGSDSRAARAEYIRYEPGEGMATVRSQPVMVGDTDAEVATELGLHSVMSSVIRARNHDIGVLDVYACERDAFRPSDQALAGALATHIAVAISTVTTADTLVRAIDAHTAIGQAVGILMERFDIGPDAAMVLLRRQSQDHNVKLRAVAADVVSAHRPAVRWSQRSAGLPG</sequence>
<comment type="caution">
    <text evidence="6">The sequence shown here is derived from an EMBL/GenBank/DDBJ whole genome shotgun (WGS) entry which is preliminary data.</text>
</comment>
<protein>
    <submittedName>
        <fullName evidence="6">GAF and ANTAR domain-containing protein</fullName>
    </submittedName>
</protein>
<dbReference type="InterPro" id="IPR012074">
    <property type="entry name" value="GAF_ANTAR"/>
</dbReference>
<dbReference type="InterPro" id="IPR029016">
    <property type="entry name" value="GAF-like_dom_sf"/>
</dbReference>
<keyword evidence="7" id="KW-1185">Reference proteome</keyword>
<name>A0A4U3M0M5_9ACTN</name>
<evidence type="ECO:0000259" key="5">
    <source>
        <dbReference type="PROSITE" id="PS50921"/>
    </source>
</evidence>
<evidence type="ECO:0000313" key="6">
    <source>
        <dbReference type="EMBL" id="TKK82218.1"/>
    </source>
</evidence>
<dbReference type="PIRSF" id="PIRSF036625">
    <property type="entry name" value="GAF_ANTAR"/>
    <property type="match status" value="1"/>
</dbReference>
<evidence type="ECO:0000256" key="4">
    <source>
        <dbReference type="ARBA" id="ARBA00023163"/>
    </source>
</evidence>
<dbReference type="Pfam" id="PF03861">
    <property type="entry name" value="ANTAR"/>
    <property type="match status" value="1"/>
</dbReference>
<dbReference type="PROSITE" id="PS50921">
    <property type="entry name" value="ANTAR"/>
    <property type="match status" value="1"/>
</dbReference>
<keyword evidence="2" id="KW-0418">Kinase</keyword>
<gene>
    <name evidence="6" type="ORF">FDA38_05255</name>
</gene>
<dbReference type="Gene3D" id="1.10.10.10">
    <property type="entry name" value="Winged helix-like DNA-binding domain superfamily/Winged helix DNA-binding domain"/>
    <property type="match status" value="1"/>
</dbReference>
<evidence type="ECO:0000256" key="1">
    <source>
        <dbReference type="ARBA" id="ARBA00022679"/>
    </source>
</evidence>
<dbReference type="SUPFAM" id="SSF55781">
    <property type="entry name" value="GAF domain-like"/>
    <property type="match status" value="1"/>
</dbReference>
<dbReference type="SMART" id="SM01012">
    <property type="entry name" value="ANTAR"/>
    <property type="match status" value="1"/>
</dbReference>
<reference evidence="6 7" key="1">
    <citation type="submission" date="2019-04" db="EMBL/GenBank/DDBJ databases">
        <title>Kribbella sp. NEAU-THZ 27 nov., a novel actinomycete isolated from soil.</title>
        <authorList>
            <person name="Duan L."/>
        </authorList>
    </citation>
    <scope>NUCLEOTIDE SEQUENCE [LARGE SCALE GENOMIC DNA]</scope>
    <source>
        <strain evidence="7">NEAU-THZ27</strain>
    </source>
</reference>
<dbReference type="Gene3D" id="3.30.450.40">
    <property type="match status" value="1"/>
</dbReference>
<dbReference type="Proteomes" id="UP000305836">
    <property type="component" value="Unassembled WGS sequence"/>
</dbReference>
<dbReference type="GO" id="GO:0016301">
    <property type="term" value="F:kinase activity"/>
    <property type="evidence" value="ECO:0007669"/>
    <property type="project" value="UniProtKB-KW"/>
</dbReference>
<dbReference type="GO" id="GO:0003723">
    <property type="term" value="F:RNA binding"/>
    <property type="evidence" value="ECO:0007669"/>
    <property type="project" value="InterPro"/>
</dbReference>
<feature type="domain" description="ANTAR" evidence="5">
    <location>
        <begin position="151"/>
        <end position="212"/>
    </location>
</feature>
<dbReference type="InterPro" id="IPR005561">
    <property type="entry name" value="ANTAR"/>
</dbReference>
<organism evidence="6 7">
    <name type="scientific">Kribbella jiaozuonensis</name>
    <dbReference type="NCBI Taxonomy" id="2575441"/>
    <lineage>
        <taxon>Bacteria</taxon>
        <taxon>Bacillati</taxon>
        <taxon>Actinomycetota</taxon>
        <taxon>Actinomycetes</taxon>
        <taxon>Propionibacteriales</taxon>
        <taxon>Kribbellaceae</taxon>
        <taxon>Kribbella</taxon>
    </lineage>
</organism>
<dbReference type="EMBL" id="SZPZ01000001">
    <property type="protein sequence ID" value="TKK82218.1"/>
    <property type="molecule type" value="Genomic_DNA"/>
</dbReference>
<accession>A0A4U3M0M5</accession>
<dbReference type="InterPro" id="IPR011006">
    <property type="entry name" value="CheY-like_superfamily"/>
</dbReference>
<dbReference type="SMART" id="SM00065">
    <property type="entry name" value="GAF"/>
    <property type="match status" value="1"/>
</dbReference>
<dbReference type="SUPFAM" id="SSF52172">
    <property type="entry name" value="CheY-like"/>
    <property type="match status" value="1"/>
</dbReference>
<keyword evidence="4" id="KW-0804">Transcription</keyword>
<evidence type="ECO:0000256" key="3">
    <source>
        <dbReference type="ARBA" id="ARBA00023015"/>
    </source>
</evidence>
<keyword evidence="3" id="KW-0805">Transcription regulation</keyword>
<evidence type="ECO:0000313" key="7">
    <source>
        <dbReference type="Proteomes" id="UP000305836"/>
    </source>
</evidence>
<dbReference type="AlphaFoldDB" id="A0A4U3M0M5"/>
<dbReference type="Pfam" id="PF01590">
    <property type="entry name" value="GAF"/>
    <property type="match status" value="1"/>
</dbReference>
<dbReference type="RefSeq" id="WP_137252914.1">
    <property type="nucleotide sequence ID" value="NZ_JBHSPQ010000004.1"/>
</dbReference>
<dbReference type="OrthoDB" id="7466251at2"/>
<proteinExistence type="predicted"/>
<dbReference type="InterPro" id="IPR036388">
    <property type="entry name" value="WH-like_DNA-bd_sf"/>
</dbReference>
<dbReference type="InterPro" id="IPR003018">
    <property type="entry name" value="GAF"/>
</dbReference>